<keyword evidence="5 9" id="KW-0732">Signal</keyword>
<organism evidence="13 14">
    <name type="scientific">Salvia divinorum</name>
    <name type="common">Maria pastora</name>
    <name type="synonym">Diviner's sage</name>
    <dbReference type="NCBI Taxonomy" id="28513"/>
    <lineage>
        <taxon>Eukaryota</taxon>
        <taxon>Viridiplantae</taxon>
        <taxon>Streptophyta</taxon>
        <taxon>Embryophyta</taxon>
        <taxon>Tracheophyta</taxon>
        <taxon>Spermatophyta</taxon>
        <taxon>Magnoliopsida</taxon>
        <taxon>eudicotyledons</taxon>
        <taxon>Gunneridae</taxon>
        <taxon>Pentapetalae</taxon>
        <taxon>asterids</taxon>
        <taxon>lamiids</taxon>
        <taxon>Lamiales</taxon>
        <taxon>Lamiaceae</taxon>
        <taxon>Nepetoideae</taxon>
        <taxon>Mentheae</taxon>
        <taxon>Salviinae</taxon>
        <taxon>Salvia</taxon>
        <taxon>Salvia subgen. Calosphace</taxon>
    </lineage>
</organism>
<dbReference type="Gene3D" id="2.60.40.380">
    <property type="entry name" value="Purple acid phosphatase-like, N-terminal"/>
    <property type="match status" value="1"/>
</dbReference>
<dbReference type="PANTHER" id="PTHR22953">
    <property type="entry name" value="ACID PHOSPHATASE RELATED"/>
    <property type="match status" value="1"/>
</dbReference>
<dbReference type="EC" id="3.1.3.2" evidence="9"/>
<evidence type="ECO:0000256" key="3">
    <source>
        <dbReference type="ARBA" id="ARBA00001962"/>
    </source>
</evidence>
<name>A0ABD1GZ83_SALDI</name>
<feature type="signal peptide" evidence="9">
    <location>
        <begin position="1"/>
        <end position="19"/>
    </location>
</feature>
<dbReference type="Pfam" id="PF14008">
    <property type="entry name" value="Metallophos_C"/>
    <property type="match status" value="1"/>
</dbReference>
<feature type="domain" description="Purple acid phosphatase N-terminal" evidence="12">
    <location>
        <begin position="47"/>
        <end position="138"/>
    </location>
</feature>
<evidence type="ECO:0000259" key="12">
    <source>
        <dbReference type="Pfam" id="PF16656"/>
    </source>
</evidence>
<gene>
    <name evidence="13" type="ORF">AAHA92_17425</name>
</gene>
<dbReference type="Pfam" id="PF16656">
    <property type="entry name" value="Pur_ac_phosph_N"/>
    <property type="match status" value="1"/>
</dbReference>
<comment type="cofactor">
    <cofactor evidence="3">
        <name>Fe cation</name>
        <dbReference type="ChEBI" id="CHEBI:24875"/>
    </cofactor>
</comment>
<comment type="catalytic activity">
    <reaction evidence="1 9">
        <text>a phosphate monoester + H2O = an alcohol + phosphate</text>
        <dbReference type="Rhea" id="RHEA:15017"/>
        <dbReference type="ChEBI" id="CHEBI:15377"/>
        <dbReference type="ChEBI" id="CHEBI:30879"/>
        <dbReference type="ChEBI" id="CHEBI:43474"/>
        <dbReference type="ChEBI" id="CHEBI:67140"/>
        <dbReference type="EC" id="3.1.3.2"/>
    </reaction>
</comment>
<dbReference type="InterPro" id="IPR039331">
    <property type="entry name" value="PAPs-like"/>
</dbReference>
<keyword evidence="8" id="KW-0325">Glycoprotein</keyword>
<sequence length="430" mass="47719">MAPNPIILVLAFAVAIVSAAGYRRPPARGSLSRLLLGELNDIDSTTPQQVHLSLSGADHMRVSWITSDSTPAVVHYGTTPEANISSSSSNGTTQNYKYLMYRSGQIHNVVIGPLQANTVYYYRCGPATSSSPLFKFKTPPSVLPIEFAVAGDLGQTEWTRSTLQGIGKTDYDVLLLAGDLSYADMNQKYWDSFGQLVQALSSERPWMVTQGNHEVEAIPVFHGEKFTAYNARWVMPFAESGSISNLYYSFEAGGVHVVMLGSYTDFKPDSEQYRWVQADLGKVDRRRTPWVICVVHAPWYNSNEAHQGEYESSGMKEAMEELLFAAHVDLVFAGHVHAYERFVRVFKDEANKCGPMHITIGDGGNREGLAKRFKEPQPKISAFREASFGNGQLSVVNATHALWTWRRNDGDNRDTVPSDQVWLTTLASCS</sequence>
<dbReference type="Pfam" id="PF00149">
    <property type="entry name" value="Metallophos"/>
    <property type="match status" value="1"/>
</dbReference>
<evidence type="ECO:0000256" key="2">
    <source>
        <dbReference type="ARBA" id="ARBA00001947"/>
    </source>
</evidence>
<dbReference type="Gene3D" id="3.60.21.10">
    <property type="match status" value="1"/>
</dbReference>
<keyword evidence="14" id="KW-1185">Reference proteome</keyword>
<comment type="cofactor">
    <cofactor evidence="2">
        <name>Zn(2+)</name>
        <dbReference type="ChEBI" id="CHEBI:29105"/>
    </cofactor>
</comment>
<dbReference type="InterPro" id="IPR008963">
    <property type="entry name" value="Purple_acid_Pase-like_N"/>
</dbReference>
<dbReference type="PANTHER" id="PTHR22953:SF153">
    <property type="entry name" value="PURPLE ACID PHOSPHATASE"/>
    <property type="match status" value="1"/>
</dbReference>
<dbReference type="InterPro" id="IPR015914">
    <property type="entry name" value="PAPs_N"/>
</dbReference>
<dbReference type="InterPro" id="IPR041792">
    <property type="entry name" value="MPP_PAP"/>
</dbReference>
<dbReference type="EMBL" id="JBEAFC010000007">
    <property type="protein sequence ID" value="KAL1549302.1"/>
    <property type="molecule type" value="Genomic_DNA"/>
</dbReference>
<dbReference type="SUPFAM" id="SSF56300">
    <property type="entry name" value="Metallo-dependent phosphatases"/>
    <property type="match status" value="1"/>
</dbReference>
<dbReference type="GO" id="GO:0003993">
    <property type="term" value="F:acid phosphatase activity"/>
    <property type="evidence" value="ECO:0007669"/>
    <property type="project" value="UniProtKB-EC"/>
</dbReference>
<evidence type="ECO:0000259" key="11">
    <source>
        <dbReference type="Pfam" id="PF14008"/>
    </source>
</evidence>
<evidence type="ECO:0000256" key="8">
    <source>
        <dbReference type="ARBA" id="ARBA00023180"/>
    </source>
</evidence>
<protein>
    <recommendedName>
        <fullName evidence="9">Purple acid phosphatase</fullName>
        <ecNumber evidence="9">3.1.3.2</ecNumber>
    </recommendedName>
</protein>
<dbReference type="InterPro" id="IPR025733">
    <property type="entry name" value="PAPs_C"/>
</dbReference>
<dbReference type="Proteomes" id="UP001567538">
    <property type="component" value="Unassembled WGS sequence"/>
</dbReference>
<feature type="domain" description="Purple acid phosphatase C-terminal" evidence="11">
    <location>
        <begin position="354"/>
        <end position="410"/>
    </location>
</feature>
<dbReference type="InterPro" id="IPR029052">
    <property type="entry name" value="Metallo-depent_PP-like"/>
</dbReference>
<comment type="caution">
    <text evidence="13">The sequence shown here is derived from an EMBL/GenBank/DDBJ whole genome shotgun (WGS) entry which is preliminary data.</text>
</comment>
<feature type="domain" description="Calcineurin-like phosphoesterase" evidence="10">
    <location>
        <begin position="147"/>
        <end position="339"/>
    </location>
</feature>
<dbReference type="InterPro" id="IPR004843">
    <property type="entry name" value="Calcineurin-like_PHP"/>
</dbReference>
<reference evidence="13 14" key="1">
    <citation type="submission" date="2024-06" db="EMBL/GenBank/DDBJ databases">
        <title>A chromosome level genome sequence of Diviner's sage (Salvia divinorum).</title>
        <authorList>
            <person name="Ford S.A."/>
            <person name="Ro D.-K."/>
            <person name="Ness R.W."/>
            <person name="Phillips M.A."/>
        </authorList>
    </citation>
    <scope>NUCLEOTIDE SEQUENCE [LARGE SCALE GENOMIC DNA]</scope>
    <source>
        <strain evidence="13">SAF-2024a</strain>
        <tissue evidence="13">Leaf</tissue>
    </source>
</reference>
<feature type="chain" id="PRO_5044530220" description="Purple acid phosphatase" evidence="9">
    <location>
        <begin position="20"/>
        <end position="430"/>
    </location>
</feature>
<evidence type="ECO:0000313" key="13">
    <source>
        <dbReference type="EMBL" id="KAL1549302.1"/>
    </source>
</evidence>
<proteinExistence type="inferred from homology"/>
<dbReference type="AlphaFoldDB" id="A0ABD1GZ83"/>
<accession>A0ABD1GZ83</accession>
<evidence type="ECO:0000256" key="4">
    <source>
        <dbReference type="ARBA" id="ARBA00008723"/>
    </source>
</evidence>
<dbReference type="CDD" id="cd00839">
    <property type="entry name" value="MPP_PAPs"/>
    <property type="match status" value="1"/>
</dbReference>
<evidence type="ECO:0000256" key="6">
    <source>
        <dbReference type="ARBA" id="ARBA00022801"/>
    </source>
</evidence>
<dbReference type="SUPFAM" id="SSF49363">
    <property type="entry name" value="Purple acid phosphatase, N-terminal domain"/>
    <property type="match status" value="1"/>
</dbReference>
<evidence type="ECO:0000259" key="10">
    <source>
        <dbReference type="Pfam" id="PF00149"/>
    </source>
</evidence>
<comment type="similarity">
    <text evidence="4 9">Belongs to the metallophosphoesterase superfamily. Purple acid phosphatase family.</text>
</comment>
<evidence type="ECO:0000256" key="9">
    <source>
        <dbReference type="RuleBase" id="RU361203"/>
    </source>
</evidence>
<evidence type="ECO:0000313" key="14">
    <source>
        <dbReference type="Proteomes" id="UP001567538"/>
    </source>
</evidence>
<evidence type="ECO:0000256" key="5">
    <source>
        <dbReference type="ARBA" id="ARBA00022729"/>
    </source>
</evidence>
<evidence type="ECO:0000256" key="1">
    <source>
        <dbReference type="ARBA" id="ARBA00000032"/>
    </source>
</evidence>
<evidence type="ECO:0000256" key="7">
    <source>
        <dbReference type="ARBA" id="ARBA00022833"/>
    </source>
</evidence>
<keyword evidence="6 9" id="KW-0378">Hydrolase</keyword>
<keyword evidence="7" id="KW-0862">Zinc</keyword>